<dbReference type="GO" id="GO:0006890">
    <property type="term" value="P:retrograde vesicle-mediated transport, Golgi to endoplasmic reticulum"/>
    <property type="evidence" value="ECO:0007669"/>
    <property type="project" value="InterPro"/>
</dbReference>
<accession>A0A8H3FKG6</accession>
<dbReference type="PANTHER" id="PTHR13520:SF0">
    <property type="entry name" value="RAD50-INTERACTING PROTEIN 1"/>
    <property type="match status" value="1"/>
</dbReference>
<dbReference type="GO" id="GO:0070939">
    <property type="term" value="C:Dsl1/NZR complex"/>
    <property type="evidence" value="ECO:0007669"/>
    <property type="project" value="InterPro"/>
</dbReference>
<dbReference type="Gene3D" id="1.20.58.670">
    <property type="entry name" value="Dsl1p vesicle tethering complex, Tip20p subunit, domain D"/>
    <property type="match status" value="1"/>
</dbReference>
<dbReference type="PANTHER" id="PTHR13520">
    <property type="entry name" value="RAD50-INTERACTING PROTEIN 1 RINT-1"/>
    <property type="match status" value="1"/>
</dbReference>
<dbReference type="InterPro" id="IPR007528">
    <property type="entry name" value="RINT1_Tip20"/>
</dbReference>
<dbReference type="PROSITE" id="PS51386">
    <property type="entry name" value="RINT1_TIP20"/>
    <property type="match status" value="1"/>
</dbReference>
<dbReference type="Pfam" id="PF04437">
    <property type="entry name" value="RINT1_TIP1"/>
    <property type="match status" value="1"/>
</dbReference>
<comment type="caution">
    <text evidence="1">The sequence shown here is derived from an EMBL/GenBank/DDBJ whole genome shotgun (WGS) entry which is preliminary data.</text>
</comment>
<dbReference type="GO" id="GO:0006888">
    <property type="term" value="P:endoplasmic reticulum to Golgi vesicle-mediated transport"/>
    <property type="evidence" value="ECO:0007669"/>
    <property type="project" value="InterPro"/>
</dbReference>
<dbReference type="Proteomes" id="UP000664169">
    <property type="component" value="Unassembled WGS sequence"/>
</dbReference>
<dbReference type="Gene3D" id="1.20.58.1420">
    <property type="entry name" value="Dsl1p vesicle tethering complex, Tip20p subunit, domain B"/>
    <property type="match status" value="1"/>
</dbReference>
<dbReference type="InterPro" id="IPR042042">
    <property type="entry name" value="Tip20p_domB"/>
</dbReference>
<dbReference type="EMBL" id="CAJPDQ010000027">
    <property type="protein sequence ID" value="CAF9927626.1"/>
    <property type="molecule type" value="Genomic_DNA"/>
</dbReference>
<keyword evidence="2" id="KW-1185">Reference proteome</keyword>
<dbReference type="AlphaFoldDB" id="A0A8H3FKG6"/>
<protein>
    <recommendedName>
        <fullName evidence="3">RINT1-like protein</fullName>
    </recommendedName>
</protein>
<reference evidence="1" key="1">
    <citation type="submission" date="2021-03" db="EMBL/GenBank/DDBJ databases">
        <authorList>
            <person name="Tagirdzhanova G."/>
        </authorList>
    </citation>
    <scope>NUCLEOTIDE SEQUENCE</scope>
</reference>
<dbReference type="OrthoDB" id="2189254at2759"/>
<dbReference type="GO" id="GO:0060628">
    <property type="term" value="P:regulation of ER to Golgi vesicle-mediated transport"/>
    <property type="evidence" value="ECO:0007669"/>
    <property type="project" value="TreeGrafter"/>
</dbReference>
<name>A0A8H3FKG6_9LECA</name>
<evidence type="ECO:0000313" key="2">
    <source>
        <dbReference type="Proteomes" id="UP000664169"/>
    </source>
</evidence>
<gene>
    <name evidence="1" type="ORF">GOMPHAMPRED_004454</name>
</gene>
<evidence type="ECO:0008006" key="3">
    <source>
        <dbReference type="Google" id="ProtNLM"/>
    </source>
</evidence>
<organism evidence="1 2">
    <name type="scientific">Gomphillus americanus</name>
    <dbReference type="NCBI Taxonomy" id="1940652"/>
    <lineage>
        <taxon>Eukaryota</taxon>
        <taxon>Fungi</taxon>
        <taxon>Dikarya</taxon>
        <taxon>Ascomycota</taxon>
        <taxon>Pezizomycotina</taxon>
        <taxon>Lecanoromycetes</taxon>
        <taxon>OSLEUM clade</taxon>
        <taxon>Ostropomycetidae</taxon>
        <taxon>Ostropales</taxon>
        <taxon>Graphidaceae</taxon>
        <taxon>Gomphilloideae</taxon>
        <taxon>Gomphillus</taxon>
    </lineage>
</organism>
<evidence type="ECO:0000313" key="1">
    <source>
        <dbReference type="EMBL" id="CAF9927626.1"/>
    </source>
</evidence>
<dbReference type="InterPro" id="IPR042044">
    <property type="entry name" value="EXOC6PINT-1/Sec15/Tip20_C_dom2"/>
</dbReference>
<proteinExistence type="predicted"/>
<sequence length="863" mass="98161">MAIRSSMCYNNQYRNGKCSGNKEFMGKENHLVETVHITELKTTTNQMATTTIAEQHQLQTSDDQITRVHDYLDDKLQNDADLENIDALLRNVLEQQDLLRQQLTEAESILQETSVSADAHTQNLRKQAKDFNSLQKSIDRRVLILTQSETSDDAIQKFDITMAKLRQLDVAKAYVTLLVEIEQLSSEVRQNFKKSPQEALKPYIKLQELALAIKAAQPAADDAAPHLVDHVEHTTSIVWKQLKSVFSTEFENTLKTIKWPSKDIMLRGQVKAEWDAGIVRLLELQDPELKANESHQNIDGKGSRPLVLLPMEVLVRDFELRFKYHFEGDKPTNRTDKPEYFLSHVIRLLNDYDGVFAEYLQPILSSHFKGSNLSLNTAYVDSTSALITALLPMLRHKLSKLLPIISKQPQLLSHLMHELMSFDASLREDWSYNGGNELEGWTGLTWEVLVEQGWFSHWLQIEKDFALARYHAIVEPAESREIDYDSVEAGSTKPMKAALRVNDLLETITDRYRPLQSFSQKLHFLIDIQIAIFDEFHEALSASLDAYIALSSSLARTVQGVSKEEHAKVEGLNGLERLCRIYGSSEYLEKKMRDWSDDIFFLELWDELQYRARNGTKHGQNTAGGTAGGTSASDIVERTASNIDFEQDTGALFDETAGSYHRLRVKTEEVMQENLIYDVRESLRPYLRISSWASVSTESSPITVPTISPELDNSLQLLTSYLSFLGRTLAEASLRRIARSIALAIQTFLWDSVLSRHNFSTTGVAQLQCDVKCLWAIFDRYAGKNQGYLGMRRLADALILIGLPIGDDMKQQSEKQMNIREVESQVFDSNESARNVLEELGLDTLTESDARTILQRRVELADW</sequence>